<sequence length="46" mass="4912">MGITQIGGGFGLKVNLREHPGADTQLPTEVDGVPVQIEVIDKPQKQ</sequence>
<accession>A0A225DTN3</accession>
<name>A0A225DTN3_9BACT</name>
<dbReference type="EMBL" id="NIDE01000008">
    <property type="protein sequence ID" value="OWK40539.1"/>
    <property type="molecule type" value="Genomic_DNA"/>
</dbReference>
<protein>
    <submittedName>
        <fullName evidence="1">Uncharacterized protein</fullName>
    </submittedName>
</protein>
<organism evidence="1 2">
    <name type="scientific">Fimbriiglobus ruber</name>
    <dbReference type="NCBI Taxonomy" id="1908690"/>
    <lineage>
        <taxon>Bacteria</taxon>
        <taxon>Pseudomonadati</taxon>
        <taxon>Planctomycetota</taxon>
        <taxon>Planctomycetia</taxon>
        <taxon>Gemmatales</taxon>
        <taxon>Gemmataceae</taxon>
        <taxon>Fimbriiglobus</taxon>
    </lineage>
</organism>
<comment type="caution">
    <text evidence="1">The sequence shown here is derived from an EMBL/GenBank/DDBJ whole genome shotgun (WGS) entry which is preliminary data.</text>
</comment>
<evidence type="ECO:0000313" key="1">
    <source>
        <dbReference type="EMBL" id="OWK40539.1"/>
    </source>
</evidence>
<proteinExistence type="predicted"/>
<gene>
    <name evidence="1" type="ORF">FRUB_05458</name>
</gene>
<dbReference type="Proteomes" id="UP000214646">
    <property type="component" value="Unassembled WGS sequence"/>
</dbReference>
<reference evidence="2" key="1">
    <citation type="submission" date="2017-06" db="EMBL/GenBank/DDBJ databases">
        <title>Genome analysis of Fimbriiglobus ruber SP5, the first member of the order Planctomycetales with confirmed chitinolytic capability.</title>
        <authorList>
            <person name="Ravin N.V."/>
            <person name="Rakitin A.L."/>
            <person name="Ivanova A.A."/>
            <person name="Beletsky A.V."/>
            <person name="Kulichevskaya I.S."/>
            <person name="Mardanov A.V."/>
            <person name="Dedysh S.N."/>
        </authorList>
    </citation>
    <scope>NUCLEOTIDE SEQUENCE [LARGE SCALE GENOMIC DNA]</scope>
    <source>
        <strain evidence="2">SP5</strain>
    </source>
</reference>
<keyword evidence="2" id="KW-1185">Reference proteome</keyword>
<evidence type="ECO:0000313" key="2">
    <source>
        <dbReference type="Proteomes" id="UP000214646"/>
    </source>
</evidence>
<dbReference type="AlphaFoldDB" id="A0A225DTN3"/>